<dbReference type="EMBL" id="LR796561">
    <property type="protein sequence ID" value="CAB4151431.1"/>
    <property type="molecule type" value="Genomic_DNA"/>
</dbReference>
<gene>
    <name evidence="3" type="ORF">UFOVP588_15</name>
</gene>
<dbReference type="InterPro" id="IPR013087">
    <property type="entry name" value="Znf_C2H2_type"/>
</dbReference>
<keyword evidence="1" id="KW-0479">Metal-binding</keyword>
<dbReference type="PROSITE" id="PS50157">
    <property type="entry name" value="ZINC_FINGER_C2H2_2"/>
    <property type="match status" value="1"/>
</dbReference>
<organism evidence="3">
    <name type="scientific">uncultured Caudovirales phage</name>
    <dbReference type="NCBI Taxonomy" id="2100421"/>
    <lineage>
        <taxon>Viruses</taxon>
        <taxon>Duplodnaviria</taxon>
        <taxon>Heunggongvirae</taxon>
        <taxon>Uroviricota</taxon>
        <taxon>Caudoviricetes</taxon>
        <taxon>Peduoviridae</taxon>
        <taxon>Maltschvirus</taxon>
        <taxon>Maltschvirus maltsch</taxon>
    </lineage>
</organism>
<protein>
    <recommendedName>
        <fullName evidence="2">C2H2-type domain-containing protein</fullName>
    </recommendedName>
</protein>
<dbReference type="GO" id="GO:0008270">
    <property type="term" value="F:zinc ion binding"/>
    <property type="evidence" value="ECO:0007669"/>
    <property type="project" value="UniProtKB-KW"/>
</dbReference>
<evidence type="ECO:0000256" key="1">
    <source>
        <dbReference type="PROSITE-ProRule" id="PRU00042"/>
    </source>
</evidence>
<dbReference type="PROSITE" id="PS00028">
    <property type="entry name" value="ZINC_FINGER_C2H2_1"/>
    <property type="match status" value="1"/>
</dbReference>
<evidence type="ECO:0000313" key="3">
    <source>
        <dbReference type="EMBL" id="CAB4151431.1"/>
    </source>
</evidence>
<sequence>MIETIRTFTGKVKGQHPEKQTSVYEGKSYRCTRCGLIFSDKEEAERHLRREHLNK</sequence>
<dbReference type="Gene3D" id="3.30.160.60">
    <property type="entry name" value="Classic Zinc Finger"/>
    <property type="match status" value="1"/>
</dbReference>
<dbReference type="InterPro" id="IPR055552">
    <property type="entry name" value="DUF7128"/>
</dbReference>
<reference evidence="3" key="1">
    <citation type="submission" date="2020-04" db="EMBL/GenBank/DDBJ databases">
        <authorList>
            <person name="Chiriac C."/>
            <person name="Salcher M."/>
            <person name="Ghai R."/>
            <person name="Kavagutti S V."/>
        </authorList>
    </citation>
    <scope>NUCLEOTIDE SEQUENCE</scope>
</reference>
<keyword evidence="1" id="KW-0862">Zinc</keyword>
<dbReference type="Pfam" id="PF23447">
    <property type="entry name" value="DUF7128"/>
    <property type="match status" value="1"/>
</dbReference>
<keyword evidence="1" id="KW-0863">Zinc-finger</keyword>
<evidence type="ECO:0000259" key="2">
    <source>
        <dbReference type="PROSITE" id="PS50157"/>
    </source>
</evidence>
<accession>A0A6J5N007</accession>
<name>A0A6J5N007_9CAUD</name>
<proteinExistence type="predicted"/>
<feature type="domain" description="C2H2-type" evidence="2">
    <location>
        <begin position="29"/>
        <end position="55"/>
    </location>
</feature>